<comment type="caution">
    <text evidence="1">The sequence shown here is derived from an EMBL/GenBank/DDBJ whole genome shotgun (WGS) entry which is preliminary data.</text>
</comment>
<dbReference type="AlphaFoldDB" id="A0AAV8PSD0"/>
<dbReference type="EMBL" id="JAQQAF010000009">
    <property type="protein sequence ID" value="KAJ8460670.1"/>
    <property type="molecule type" value="Genomic_DNA"/>
</dbReference>
<gene>
    <name evidence="1" type="ORF">OPV22_033596</name>
</gene>
<evidence type="ECO:0000313" key="1">
    <source>
        <dbReference type="EMBL" id="KAJ8460670.1"/>
    </source>
</evidence>
<dbReference type="Proteomes" id="UP001222027">
    <property type="component" value="Unassembled WGS sequence"/>
</dbReference>
<sequence length="76" mass="8282">MGVEALGFSCSPGIKAVQRLLQVLGSNLTPARHPFKGSIACKQETGSRVPKCRRQEASLRLCTGNKRYLSSEDSME</sequence>
<proteinExistence type="predicted"/>
<keyword evidence="2" id="KW-1185">Reference proteome</keyword>
<reference evidence="1 2" key="1">
    <citation type="submission" date="2022-12" db="EMBL/GenBank/DDBJ databases">
        <title>Chromosome-scale assembly of the Ensete ventricosum genome.</title>
        <authorList>
            <person name="Dussert Y."/>
            <person name="Stocks J."/>
            <person name="Wendawek A."/>
            <person name="Woldeyes F."/>
            <person name="Nichols R.A."/>
            <person name="Borrell J.S."/>
        </authorList>
    </citation>
    <scope>NUCLEOTIDE SEQUENCE [LARGE SCALE GENOMIC DNA]</scope>
    <source>
        <strain evidence="2">cv. Maze</strain>
        <tissue evidence="1">Seeds</tissue>
    </source>
</reference>
<name>A0AAV8PSD0_ENSVE</name>
<evidence type="ECO:0000313" key="2">
    <source>
        <dbReference type="Proteomes" id="UP001222027"/>
    </source>
</evidence>
<accession>A0AAV8PSD0</accession>
<organism evidence="1 2">
    <name type="scientific">Ensete ventricosum</name>
    <name type="common">Abyssinian banana</name>
    <name type="synonym">Musa ensete</name>
    <dbReference type="NCBI Taxonomy" id="4639"/>
    <lineage>
        <taxon>Eukaryota</taxon>
        <taxon>Viridiplantae</taxon>
        <taxon>Streptophyta</taxon>
        <taxon>Embryophyta</taxon>
        <taxon>Tracheophyta</taxon>
        <taxon>Spermatophyta</taxon>
        <taxon>Magnoliopsida</taxon>
        <taxon>Liliopsida</taxon>
        <taxon>Zingiberales</taxon>
        <taxon>Musaceae</taxon>
        <taxon>Ensete</taxon>
    </lineage>
</organism>
<protein>
    <submittedName>
        <fullName evidence="1">Uncharacterized protein</fullName>
    </submittedName>
</protein>